<evidence type="ECO:0000313" key="2">
    <source>
        <dbReference type="Proteomes" id="UP000769528"/>
    </source>
</evidence>
<dbReference type="Proteomes" id="UP000769528">
    <property type="component" value="Unassembled WGS sequence"/>
</dbReference>
<protein>
    <submittedName>
        <fullName evidence="1">Uncharacterized protein</fullName>
    </submittedName>
</protein>
<dbReference type="AlphaFoldDB" id="A0A9P8TC22"/>
<organism evidence="1 2">
    <name type="scientific">Wickerhamomyces mucosus</name>
    <dbReference type="NCBI Taxonomy" id="1378264"/>
    <lineage>
        <taxon>Eukaryota</taxon>
        <taxon>Fungi</taxon>
        <taxon>Dikarya</taxon>
        <taxon>Ascomycota</taxon>
        <taxon>Saccharomycotina</taxon>
        <taxon>Saccharomycetes</taxon>
        <taxon>Phaffomycetales</taxon>
        <taxon>Wickerhamomycetaceae</taxon>
        <taxon>Wickerhamomyces</taxon>
    </lineage>
</organism>
<evidence type="ECO:0000313" key="1">
    <source>
        <dbReference type="EMBL" id="KAH3673219.1"/>
    </source>
</evidence>
<gene>
    <name evidence="1" type="ORF">WICMUC_003837</name>
</gene>
<comment type="caution">
    <text evidence="1">The sequence shown here is derived from an EMBL/GenBank/DDBJ whole genome shotgun (WGS) entry which is preliminary data.</text>
</comment>
<sequence length="203" mass="22202">MYSLIAVIAASRHNSFKSEPLNPMVFVTIKFKSKESGSTSESFRFNVKIRLRCSSFGNVTENLFGILLKKAASMSFGLLVAPSTKILPEDVRPSHRVMNSAFNIAVTSWSIDCLSLKNESISSMNIIQGCNLPPSEKIASTILFDSPYHLSIICDILIEMKFAPLSLASALASIVFPQPGGPYNKTPFGAFNNELKLNNSGLF</sequence>
<dbReference type="OrthoDB" id="10497360at2759"/>
<reference evidence="1" key="1">
    <citation type="journal article" date="2021" name="Open Biol.">
        <title>Shared evolutionary footprints suggest mitochondrial oxidative damage underlies multiple complex I losses in fungi.</title>
        <authorList>
            <person name="Schikora-Tamarit M.A."/>
            <person name="Marcet-Houben M."/>
            <person name="Nosek J."/>
            <person name="Gabaldon T."/>
        </authorList>
    </citation>
    <scope>NUCLEOTIDE SEQUENCE</scope>
    <source>
        <strain evidence="1">CBS6341</strain>
    </source>
</reference>
<name>A0A9P8TC22_9ASCO</name>
<reference evidence="1" key="2">
    <citation type="submission" date="2021-01" db="EMBL/GenBank/DDBJ databases">
        <authorList>
            <person name="Schikora-Tamarit M.A."/>
        </authorList>
    </citation>
    <scope>NUCLEOTIDE SEQUENCE</scope>
    <source>
        <strain evidence="1">CBS6341</strain>
    </source>
</reference>
<keyword evidence="2" id="KW-1185">Reference proteome</keyword>
<accession>A0A9P8TC22</accession>
<dbReference type="PANTHER" id="PTHR37449:SF1">
    <property type="entry name" value="OS02G0159950 PROTEIN"/>
    <property type="match status" value="1"/>
</dbReference>
<proteinExistence type="predicted"/>
<dbReference type="EMBL" id="JAEUBF010001036">
    <property type="protein sequence ID" value="KAH3673219.1"/>
    <property type="molecule type" value="Genomic_DNA"/>
</dbReference>
<dbReference type="PANTHER" id="PTHR37449">
    <property type="match status" value="1"/>
</dbReference>